<dbReference type="GO" id="GO:0005965">
    <property type="term" value="C:protein farnesyltransferase complex"/>
    <property type="evidence" value="ECO:0007669"/>
    <property type="project" value="TreeGrafter"/>
</dbReference>
<gene>
    <name evidence="9" type="ORF">GL50581_2701</name>
</gene>
<dbReference type="InterPro" id="IPR008930">
    <property type="entry name" value="Terpenoid_cyclase/PrenylTrfase"/>
</dbReference>
<proteinExistence type="inferred from homology"/>
<protein>
    <submittedName>
        <fullName evidence="9">Prenyltransferase</fullName>
    </submittedName>
</protein>
<reference evidence="9 10" key="1">
    <citation type="journal article" date="2009" name="PLoS Pathog.">
        <title>Draft genome sequencing of giardia intestinalis assemblage B isolate GS: is human giardiasis caused by two different species?</title>
        <authorList>
            <person name="Franzen O."/>
            <person name="Jerlstrom-Hultqvist J."/>
            <person name="Castro E."/>
            <person name="Sherwood E."/>
            <person name="Ankarklev J."/>
            <person name="Reiner D.S."/>
            <person name="Palm D."/>
            <person name="Andersson J.O."/>
            <person name="Andersson B."/>
            <person name="Svard S.G."/>
        </authorList>
    </citation>
    <scope>NUCLEOTIDE SEQUENCE [LARGE SCALE GENOMIC DNA]</scope>
    <source>
        <strain evidence="10">ATCC 50581 / GS clone H7</strain>
    </source>
</reference>
<evidence type="ECO:0000256" key="4">
    <source>
        <dbReference type="ARBA" id="ARBA00022679"/>
    </source>
</evidence>
<feature type="domain" description="Prenyltransferase alpha-alpha toroid" evidence="8">
    <location>
        <begin position="51"/>
        <end position="347"/>
    </location>
</feature>
<evidence type="ECO:0000256" key="5">
    <source>
        <dbReference type="ARBA" id="ARBA00022723"/>
    </source>
</evidence>
<dbReference type="InterPro" id="IPR001330">
    <property type="entry name" value="Prenyltrans"/>
</dbReference>
<evidence type="ECO:0000313" key="9">
    <source>
        <dbReference type="EMBL" id="EET00060.1"/>
    </source>
</evidence>
<dbReference type="PANTHER" id="PTHR11774:SF6">
    <property type="entry name" value="PROTEIN FARNESYLTRANSFERASE SUBUNIT BETA"/>
    <property type="match status" value="1"/>
</dbReference>
<dbReference type="OMA" id="GAYTFCS"/>
<dbReference type="GO" id="GO:0046872">
    <property type="term" value="F:metal ion binding"/>
    <property type="evidence" value="ECO:0007669"/>
    <property type="project" value="UniProtKB-KW"/>
</dbReference>
<comment type="similarity">
    <text evidence="2">Belongs to the protein prenyltransferase subunit beta family.</text>
</comment>
<keyword evidence="5" id="KW-0479">Metal-binding</keyword>
<keyword evidence="6" id="KW-0677">Repeat</keyword>
<keyword evidence="3" id="KW-0637">Prenyltransferase</keyword>
<keyword evidence="4 9" id="KW-0808">Transferase</keyword>
<dbReference type="Pfam" id="PF00432">
    <property type="entry name" value="Prenyltrans"/>
    <property type="match status" value="1"/>
</dbReference>
<dbReference type="SUPFAM" id="SSF48239">
    <property type="entry name" value="Terpenoid cyclases/Protein prenyltransferases"/>
    <property type="match status" value="1"/>
</dbReference>
<dbReference type="PANTHER" id="PTHR11774">
    <property type="entry name" value="GERANYLGERANYL TRANSFERASE TYPE BETA SUBUNIT"/>
    <property type="match status" value="1"/>
</dbReference>
<comment type="cofactor">
    <cofactor evidence="1">
        <name>Zn(2+)</name>
        <dbReference type="ChEBI" id="CHEBI:29105"/>
    </cofactor>
</comment>
<keyword evidence="7" id="KW-0862">Zinc</keyword>
<organism evidence="9 10">
    <name type="scientific">Giardia intestinalis (strain ATCC 50581 / GS clone H7)</name>
    <name type="common">Giardia lamblia</name>
    <dbReference type="NCBI Taxonomy" id="598745"/>
    <lineage>
        <taxon>Eukaryota</taxon>
        <taxon>Metamonada</taxon>
        <taxon>Diplomonadida</taxon>
        <taxon>Hexamitidae</taxon>
        <taxon>Giardiinae</taxon>
        <taxon>Giardia</taxon>
    </lineage>
</organism>
<dbReference type="Proteomes" id="UP000002488">
    <property type="component" value="Unassembled WGS sequence"/>
</dbReference>
<name>C6LV97_GIAIB</name>
<sequence>MCTQFVFKNTGYYSHTVKEEDSIDACCAAELLHNEDITSLPTSDLCDFICKELHKPLSSMQDLSMSMQLYWLYCTLTVLNPQTAEGFRQKVINTLQSWVSPQSGLVTPHDGYQTHALIIFGATLSAAAVGYHNLMDREIVHSHLTKCFNKQLGCFCSDDQSQENDVRVSYTCVSVGYCYNLLGDKTLFGEQLIAYFLQAQAYDGGSCSNNFGGESHGAYTFCSLAGLYILLGCSSAALRDKLGERRVLDLLLYIHTKQTNQGGFAGRNNKLVDGCYTYWMMGSLYLLVGDGYLEDFMVIDANALYRYVLRCSYDRGSPDGKRGMRDKPGVPSDAYHNMYTTAGYLILLKLVDLDVNKTKYSPELLAEVEAQRELFVRHDPLFNIPIKSADTMKESFPSILRPVD</sequence>
<comment type="caution">
    <text evidence="9">The sequence shown here is derived from an EMBL/GenBank/DDBJ whole genome shotgun (WGS) entry which is preliminary data.</text>
</comment>
<accession>C6LV97</accession>
<dbReference type="InterPro" id="IPR045089">
    <property type="entry name" value="PGGT1B-like"/>
</dbReference>
<evidence type="ECO:0000259" key="8">
    <source>
        <dbReference type="Pfam" id="PF00432"/>
    </source>
</evidence>
<dbReference type="EMBL" id="ACGJ01002372">
    <property type="protein sequence ID" value="EET00060.1"/>
    <property type="molecule type" value="Genomic_DNA"/>
</dbReference>
<evidence type="ECO:0000256" key="3">
    <source>
        <dbReference type="ARBA" id="ARBA00022602"/>
    </source>
</evidence>
<evidence type="ECO:0000256" key="6">
    <source>
        <dbReference type="ARBA" id="ARBA00022737"/>
    </source>
</evidence>
<dbReference type="VEuPathDB" id="GiardiaDB:GL50581_2701"/>
<dbReference type="AlphaFoldDB" id="C6LV97"/>
<evidence type="ECO:0000256" key="2">
    <source>
        <dbReference type="ARBA" id="ARBA00010497"/>
    </source>
</evidence>
<evidence type="ECO:0000256" key="1">
    <source>
        <dbReference type="ARBA" id="ARBA00001947"/>
    </source>
</evidence>
<evidence type="ECO:0000313" key="10">
    <source>
        <dbReference type="Proteomes" id="UP000002488"/>
    </source>
</evidence>
<dbReference type="OrthoDB" id="10261146at2759"/>
<dbReference type="GO" id="GO:0004660">
    <property type="term" value="F:protein farnesyltransferase activity"/>
    <property type="evidence" value="ECO:0007669"/>
    <property type="project" value="TreeGrafter"/>
</dbReference>
<dbReference type="Gene3D" id="1.50.10.20">
    <property type="match status" value="1"/>
</dbReference>
<evidence type="ECO:0000256" key="7">
    <source>
        <dbReference type="ARBA" id="ARBA00022833"/>
    </source>
</evidence>